<organism evidence="2 3">
    <name type="scientific">Clupea harengus</name>
    <name type="common">Atlantic herring</name>
    <dbReference type="NCBI Taxonomy" id="7950"/>
    <lineage>
        <taxon>Eukaryota</taxon>
        <taxon>Metazoa</taxon>
        <taxon>Chordata</taxon>
        <taxon>Craniata</taxon>
        <taxon>Vertebrata</taxon>
        <taxon>Euteleostomi</taxon>
        <taxon>Actinopterygii</taxon>
        <taxon>Neopterygii</taxon>
        <taxon>Teleostei</taxon>
        <taxon>Clupei</taxon>
        <taxon>Clupeiformes</taxon>
        <taxon>Clupeoidei</taxon>
        <taxon>Clupeidae</taxon>
        <taxon>Clupea</taxon>
    </lineage>
</organism>
<sequence length="272" mass="29645">MDNCDLEKLSCSGGKLEPPFKPDITSYKVTIESKVSKVTLDFLTSDCGASYKILFGDGSKTIQLNDGLNAVAIEVVSEDGTSKNYGIEITKLSANSAKLCDLAIEGNFKLHPEFSASVYEYSSSVPVDYTMVVIQPKLPDKNMQVTVDGEDSSKALLLNVGDTVVAIKVSSADGTNSQVYSITISREHIPVAVTFCNVKDQIKYECPISLTAFYRPVSISQSDPKHVFSAPYIDMLTRRSKVDPLSETPLGEGWKVPELDLDKEMSVACDIM</sequence>
<protein>
    <submittedName>
        <fullName evidence="3">Uncharacterized protein LOC116223155</fullName>
    </submittedName>
</protein>
<evidence type="ECO:0000313" key="3">
    <source>
        <dbReference type="RefSeq" id="XP_042565426.1"/>
    </source>
</evidence>
<dbReference type="KEGG" id="char:116223155"/>
<dbReference type="AlphaFoldDB" id="A0A8M1KMZ1"/>
<evidence type="ECO:0000313" key="2">
    <source>
        <dbReference type="Proteomes" id="UP000515152"/>
    </source>
</evidence>
<dbReference type="Pfam" id="PF12733">
    <property type="entry name" value="Cadherin-like"/>
    <property type="match status" value="2"/>
</dbReference>
<dbReference type="Proteomes" id="UP000515152">
    <property type="component" value="Chromosome 13"/>
</dbReference>
<dbReference type="InterPro" id="IPR025883">
    <property type="entry name" value="Cadherin-like_domain"/>
</dbReference>
<name>A0A8M1KMZ1_CLUHA</name>
<proteinExistence type="predicted"/>
<gene>
    <name evidence="3" type="primary">LOC116223155</name>
</gene>
<accession>A0A8M1KMZ1</accession>
<dbReference type="GeneID" id="116223155"/>
<dbReference type="OrthoDB" id="9991317at2759"/>
<feature type="domain" description="Cadherin-like beta-sandwich-like" evidence="1">
    <location>
        <begin position="8"/>
        <end position="91"/>
    </location>
</feature>
<evidence type="ECO:0000259" key="1">
    <source>
        <dbReference type="Pfam" id="PF12733"/>
    </source>
</evidence>
<keyword evidence="2" id="KW-1185">Reference proteome</keyword>
<feature type="domain" description="Cadherin-like beta-sandwich-like" evidence="1">
    <location>
        <begin position="100"/>
        <end position="187"/>
    </location>
</feature>
<reference evidence="3" key="1">
    <citation type="submission" date="2025-08" db="UniProtKB">
        <authorList>
            <consortium name="RefSeq"/>
        </authorList>
    </citation>
    <scope>IDENTIFICATION</scope>
</reference>
<dbReference type="RefSeq" id="XP_042565426.1">
    <property type="nucleotide sequence ID" value="XM_042709492.1"/>
</dbReference>